<keyword evidence="4" id="KW-0949">S-adenosyl-L-methionine</keyword>
<evidence type="ECO:0000313" key="8">
    <source>
        <dbReference type="EMBL" id="RZC21876.1"/>
    </source>
</evidence>
<keyword evidence="9" id="KW-1185">Reference proteome</keyword>
<evidence type="ECO:0000256" key="3">
    <source>
        <dbReference type="ARBA" id="ARBA00022679"/>
    </source>
</evidence>
<evidence type="ECO:0000256" key="4">
    <source>
        <dbReference type="ARBA" id="ARBA00022691"/>
    </source>
</evidence>
<dbReference type="PROSITE" id="PS50280">
    <property type="entry name" value="SET"/>
    <property type="match status" value="1"/>
</dbReference>
<dbReference type="PANTHER" id="PTHR45747">
    <property type="entry name" value="HISTONE-LYSINE N-METHYLTRANSFERASE E(Z)"/>
    <property type="match status" value="1"/>
</dbReference>
<proteinExistence type="predicted"/>
<comment type="catalytic activity">
    <reaction evidence="5">
        <text>L-lysyl(27)-[histone H3] + 3 S-adenosyl-L-methionine = N(6),N(6),N(6)-trimethyl-L-lysyl(27)-[histone H3] + 3 S-adenosyl-L-homocysteine + 3 H(+)</text>
        <dbReference type="Rhea" id="RHEA:60292"/>
        <dbReference type="Rhea" id="RHEA-COMP:15535"/>
        <dbReference type="Rhea" id="RHEA-COMP:15548"/>
        <dbReference type="ChEBI" id="CHEBI:15378"/>
        <dbReference type="ChEBI" id="CHEBI:29969"/>
        <dbReference type="ChEBI" id="CHEBI:57856"/>
        <dbReference type="ChEBI" id="CHEBI:59789"/>
        <dbReference type="ChEBI" id="CHEBI:61961"/>
        <dbReference type="EC" id="2.1.1.356"/>
    </reaction>
</comment>
<dbReference type="EMBL" id="QZWG01000003">
    <property type="protein sequence ID" value="RZC21876.1"/>
    <property type="molecule type" value="Genomic_DNA"/>
</dbReference>
<keyword evidence="2 8" id="KW-0489">Methyltransferase</keyword>
<dbReference type="SMART" id="SM00717">
    <property type="entry name" value="SANT"/>
    <property type="match status" value="2"/>
</dbReference>
<dbReference type="InterPro" id="IPR026489">
    <property type="entry name" value="CXC_dom"/>
</dbReference>
<dbReference type="InterPro" id="IPR046341">
    <property type="entry name" value="SET_dom_sf"/>
</dbReference>
<dbReference type="GO" id="GO:0140951">
    <property type="term" value="F:histone H3K27 trimethyltransferase activity"/>
    <property type="evidence" value="ECO:0007669"/>
    <property type="project" value="UniProtKB-EC"/>
</dbReference>
<dbReference type="SMART" id="SM00317">
    <property type="entry name" value="SET"/>
    <property type="match status" value="1"/>
</dbReference>
<dbReference type="AlphaFoldDB" id="A0A445LFD4"/>
<reference evidence="8 9" key="1">
    <citation type="submission" date="2018-09" db="EMBL/GenBank/DDBJ databases">
        <title>A high-quality reference genome of wild soybean provides a powerful tool to mine soybean genomes.</title>
        <authorList>
            <person name="Xie M."/>
            <person name="Chung C.Y.L."/>
            <person name="Li M.-W."/>
            <person name="Wong F.-L."/>
            <person name="Chan T.-F."/>
            <person name="Lam H.-M."/>
        </authorList>
    </citation>
    <scope>NUCLEOTIDE SEQUENCE [LARGE SCALE GENOMIC DNA]</scope>
    <source>
        <strain evidence="9">cv. W05</strain>
        <tissue evidence="8">Hypocotyl of etiolated seedlings</tissue>
    </source>
</reference>
<dbReference type="Pfam" id="PF18264">
    <property type="entry name" value="preSET_CXC"/>
    <property type="match status" value="1"/>
</dbReference>
<dbReference type="GO" id="GO:0003682">
    <property type="term" value="F:chromatin binding"/>
    <property type="evidence" value="ECO:0007669"/>
    <property type="project" value="TreeGrafter"/>
</dbReference>
<dbReference type="InterPro" id="IPR033467">
    <property type="entry name" value="Tesmin/TSO1-like_CXC"/>
</dbReference>
<dbReference type="Gene3D" id="2.170.270.10">
    <property type="entry name" value="SET domain"/>
    <property type="match status" value="2"/>
</dbReference>
<dbReference type="Proteomes" id="UP000289340">
    <property type="component" value="Chromosome 3"/>
</dbReference>
<dbReference type="GO" id="GO:0031507">
    <property type="term" value="P:heterochromatin formation"/>
    <property type="evidence" value="ECO:0007669"/>
    <property type="project" value="TreeGrafter"/>
</dbReference>
<dbReference type="PROSITE" id="PS51633">
    <property type="entry name" value="CXC"/>
    <property type="match status" value="1"/>
</dbReference>
<dbReference type="InterPro" id="IPR001214">
    <property type="entry name" value="SET_dom"/>
</dbReference>
<evidence type="ECO:0000259" key="7">
    <source>
        <dbReference type="PROSITE" id="PS51633"/>
    </source>
</evidence>
<dbReference type="InterPro" id="IPR058609">
    <property type="entry name" value="HTH_CLF-like"/>
</dbReference>
<dbReference type="Pfam" id="PF00856">
    <property type="entry name" value="SET"/>
    <property type="match status" value="1"/>
</dbReference>
<dbReference type="InterPro" id="IPR045318">
    <property type="entry name" value="EZH1/2-like"/>
</dbReference>
<dbReference type="GO" id="GO:0005634">
    <property type="term" value="C:nucleus"/>
    <property type="evidence" value="ECO:0007669"/>
    <property type="project" value="TreeGrafter"/>
</dbReference>
<comment type="caution">
    <text evidence="8">The sequence shown here is derived from an EMBL/GenBank/DDBJ whole genome shotgun (WGS) entry which is preliminary data.</text>
</comment>
<dbReference type="GO" id="GO:0032259">
    <property type="term" value="P:methylation"/>
    <property type="evidence" value="ECO:0007669"/>
    <property type="project" value="UniProtKB-KW"/>
</dbReference>
<dbReference type="SUPFAM" id="SSF82199">
    <property type="entry name" value="SET domain"/>
    <property type="match status" value="1"/>
</dbReference>
<dbReference type="InterPro" id="IPR041355">
    <property type="entry name" value="Pre-SET_CXC"/>
</dbReference>
<evidence type="ECO:0000256" key="5">
    <source>
        <dbReference type="ARBA" id="ARBA00048568"/>
    </source>
</evidence>
<protein>
    <recommendedName>
        <fullName evidence="1">[histone H3]-lysine(27) N-trimethyltransferase</fullName>
        <ecNumber evidence="1">2.1.1.356</ecNumber>
    </recommendedName>
</protein>
<sequence length="754" mass="86151">MEAATTMEAAGNSEGERAVSCRGADGEWREGERNCQRGCKFEWRVVVVFILWWIWGLHEKTREVIEKQHGEATKDAARRTLKTKIKQLTNQVHARREKSIKEKVQRHSENLKPLFSKVNSIISRRGTLQNKEKVNMLSSRINKPICKHSGFPKGLVGKDCINKLDIALANEIRIPYLEKLPPYTTWVYLTRNIRMAKDQSVIGKRQIYYDKIGGEIMICSDSEEEMVNLKNDKHDFTEAEDLILRMTLEEYESTEEVLIIVKEFVKTTDSQIQERYEKLKEKHMGSLDNHSEDCHCKGCKCHLEICLEKSLSATLESFDNLFCRQCLIFDCPMHATSQPVMYHSEKQQVWSEHEGDRQPCSDQCYLLDKRINPIEGCHESLKSLVEHTSKKLIVSGSFGHGERDKGVVEGQKDIQLSNSTKVQANEMTNNSDWKHLEKDLYLKGVKLFGKNSCLIAHNLLPGFKTCLEVARYMLASGESMPHESIPSSITNRNDKINEDCIDQEIPSRSSPRKKLKTRKFSFSQKSIALSPRWKRVGYGKDNCNKQYTPCGCQGICTQECSCLRKGTYCEKYCGCSKLCDSRFKGCYCVKGQCRSELCLCFASNRECDPDVCQNCWVSCNDGSSGEPPRHEDGQCENMNLLLGKKERILLSKSNVAGWGAFAKWVIDARRFGNKLKFTNHSLEPNCYAKVMLVGGDHRVGIFAKENIKAGDELFYHYYYHEKCTPPWALPPKEKASKAHELNVSQGMAKKHLSD</sequence>
<evidence type="ECO:0000256" key="1">
    <source>
        <dbReference type="ARBA" id="ARBA00012186"/>
    </source>
</evidence>
<keyword evidence="3 8" id="KW-0808">Transferase</keyword>
<organism evidence="8 9">
    <name type="scientific">Glycine soja</name>
    <name type="common">Wild soybean</name>
    <dbReference type="NCBI Taxonomy" id="3848"/>
    <lineage>
        <taxon>Eukaryota</taxon>
        <taxon>Viridiplantae</taxon>
        <taxon>Streptophyta</taxon>
        <taxon>Embryophyta</taxon>
        <taxon>Tracheophyta</taxon>
        <taxon>Spermatophyta</taxon>
        <taxon>Magnoliopsida</taxon>
        <taxon>eudicotyledons</taxon>
        <taxon>Gunneridae</taxon>
        <taxon>Pentapetalae</taxon>
        <taxon>rosids</taxon>
        <taxon>fabids</taxon>
        <taxon>Fabales</taxon>
        <taxon>Fabaceae</taxon>
        <taxon>Papilionoideae</taxon>
        <taxon>50 kb inversion clade</taxon>
        <taxon>NPAAA clade</taxon>
        <taxon>indigoferoid/millettioid clade</taxon>
        <taxon>Phaseoleae</taxon>
        <taxon>Glycine</taxon>
        <taxon>Glycine subgen. Soja</taxon>
    </lineage>
</organism>
<dbReference type="Pfam" id="PF25996">
    <property type="entry name" value="HTH_CLF_N"/>
    <property type="match status" value="1"/>
</dbReference>
<evidence type="ECO:0000256" key="2">
    <source>
        <dbReference type="ARBA" id="ARBA00022603"/>
    </source>
</evidence>
<feature type="domain" description="SET" evidence="6">
    <location>
        <begin position="534"/>
        <end position="718"/>
    </location>
</feature>
<evidence type="ECO:0000313" key="9">
    <source>
        <dbReference type="Proteomes" id="UP000289340"/>
    </source>
</evidence>
<dbReference type="PANTHER" id="PTHR45747:SF14">
    <property type="entry name" value="HISTONE-LYSINE N-METHYLTRANSFERASE EZA1"/>
    <property type="match status" value="1"/>
</dbReference>
<name>A0A445LFD4_GLYSO</name>
<evidence type="ECO:0000259" key="6">
    <source>
        <dbReference type="PROSITE" id="PS50280"/>
    </source>
</evidence>
<dbReference type="SMART" id="SM01114">
    <property type="entry name" value="CXC"/>
    <property type="match status" value="1"/>
</dbReference>
<dbReference type="EC" id="2.1.1.356" evidence="1"/>
<dbReference type="InterPro" id="IPR001005">
    <property type="entry name" value="SANT/Myb"/>
</dbReference>
<accession>A0A445LFD4</accession>
<gene>
    <name evidence="8" type="ORF">D0Y65_007881</name>
</gene>
<feature type="domain" description="CXC" evidence="7">
    <location>
        <begin position="533"/>
        <end position="632"/>
    </location>
</feature>